<dbReference type="PANTHER" id="PTHR33406:SF13">
    <property type="entry name" value="MEMBRANE PROTEIN YDFJ"/>
    <property type="match status" value="1"/>
</dbReference>
<feature type="transmembrane region" description="Helical" evidence="6">
    <location>
        <begin position="561"/>
        <end position="579"/>
    </location>
</feature>
<evidence type="ECO:0000256" key="2">
    <source>
        <dbReference type="ARBA" id="ARBA00022475"/>
    </source>
</evidence>
<dbReference type="EMBL" id="QNRE01000012">
    <property type="protein sequence ID" value="RBO86842.1"/>
    <property type="molecule type" value="Genomic_DNA"/>
</dbReference>
<feature type="domain" description="SSD" evidence="7">
    <location>
        <begin position="205"/>
        <end position="347"/>
    </location>
</feature>
<dbReference type="Proteomes" id="UP000252586">
    <property type="component" value="Unassembled WGS sequence"/>
</dbReference>
<evidence type="ECO:0000313" key="9">
    <source>
        <dbReference type="Proteomes" id="UP000252586"/>
    </source>
</evidence>
<dbReference type="PROSITE" id="PS50156">
    <property type="entry name" value="SSD"/>
    <property type="match status" value="1"/>
</dbReference>
<protein>
    <submittedName>
        <fullName evidence="8">RND superfamily putative drug exporter</fullName>
    </submittedName>
</protein>
<dbReference type="RefSeq" id="WP_067511764.1">
    <property type="nucleotide sequence ID" value="NZ_QNRE01000012.1"/>
</dbReference>
<keyword evidence="3 6" id="KW-0812">Transmembrane</keyword>
<dbReference type="STRING" id="1210090.GCA_001613185_05015"/>
<dbReference type="AlphaFoldDB" id="A0A366D9V9"/>
<feature type="transmembrane region" description="Helical" evidence="6">
    <location>
        <begin position="670"/>
        <end position="693"/>
    </location>
</feature>
<evidence type="ECO:0000256" key="6">
    <source>
        <dbReference type="SAM" id="Phobius"/>
    </source>
</evidence>
<keyword evidence="2" id="KW-1003">Cell membrane</keyword>
<organism evidence="8 9">
    <name type="scientific">Nocardia puris</name>
    <dbReference type="NCBI Taxonomy" id="208602"/>
    <lineage>
        <taxon>Bacteria</taxon>
        <taxon>Bacillati</taxon>
        <taxon>Actinomycetota</taxon>
        <taxon>Actinomycetes</taxon>
        <taxon>Mycobacteriales</taxon>
        <taxon>Nocardiaceae</taxon>
        <taxon>Nocardia</taxon>
    </lineage>
</organism>
<name>A0A366D9V9_9NOCA</name>
<comment type="caution">
    <text evidence="8">The sequence shown here is derived from an EMBL/GenBank/DDBJ whole genome shotgun (WGS) entry which is preliminary data.</text>
</comment>
<dbReference type="InterPro" id="IPR004869">
    <property type="entry name" value="MMPL_dom"/>
</dbReference>
<feature type="transmembrane region" description="Helical" evidence="6">
    <location>
        <begin position="322"/>
        <end position="347"/>
    </location>
</feature>
<dbReference type="Gene3D" id="1.20.1640.10">
    <property type="entry name" value="Multidrug efflux transporter AcrB transmembrane domain"/>
    <property type="match status" value="2"/>
</dbReference>
<feature type="transmembrane region" description="Helical" evidence="6">
    <location>
        <begin position="378"/>
        <end position="397"/>
    </location>
</feature>
<dbReference type="InterPro" id="IPR000731">
    <property type="entry name" value="SSD"/>
</dbReference>
<feature type="transmembrane region" description="Helical" evidence="6">
    <location>
        <begin position="591"/>
        <end position="609"/>
    </location>
</feature>
<dbReference type="PANTHER" id="PTHR33406">
    <property type="entry name" value="MEMBRANE PROTEIN MJ1562-RELATED"/>
    <property type="match status" value="1"/>
</dbReference>
<accession>A0A366D9V9</accession>
<comment type="subcellular location">
    <subcellularLocation>
        <location evidence="1">Cell membrane</location>
        <topology evidence="1">Multi-pass membrane protein</topology>
    </subcellularLocation>
</comment>
<feature type="transmembrane region" description="Helical" evidence="6">
    <location>
        <begin position="705"/>
        <end position="727"/>
    </location>
</feature>
<feature type="transmembrane region" description="Helical" evidence="6">
    <location>
        <begin position="22"/>
        <end position="41"/>
    </location>
</feature>
<dbReference type="SUPFAM" id="SSF82866">
    <property type="entry name" value="Multidrug efflux transporter AcrB transmembrane domain"/>
    <property type="match status" value="2"/>
</dbReference>
<evidence type="ECO:0000256" key="3">
    <source>
        <dbReference type="ARBA" id="ARBA00022692"/>
    </source>
</evidence>
<dbReference type="Pfam" id="PF03176">
    <property type="entry name" value="MMPL"/>
    <property type="match status" value="2"/>
</dbReference>
<evidence type="ECO:0000256" key="4">
    <source>
        <dbReference type="ARBA" id="ARBA00022989"/>
    </source>
</evidence>
<keyword evidence="9" id="KW-1185">Reference proteome</keyword>
<feature type="transmembrane region" description="Helical" evidence="6">
    <location>
        <begin position="212"/>
        <end position="235"/>
    </location>
</feature>
<sequence>MHNPDDERPGLALTWARQCYRLRWPLATLWLLILVVGGIQFDRLENHLRLPDYSISGSDSERTATLLAERFPRLGAEQVAVVVTGDDPGAVAAATRAVTPAVRDLEGVGEVVDPTTPMAGTELLADDRRTAMVLLPLHGSVSDRDATTDRIENALRTVDLPPGTAADLTGETPLNKALADVERRDQLRAEIVGLTLALVLLLWGLRSVLATALAICAAGLGVTLSSIGIAALSGVAETSQFALVVATIIGLAVGVDYALFMVSRFREQLPGRTAGPVTRDQVIAALSTCMRTSGHTVIVSGVIVMVSLCSILIIDGPVFRDIAIAAALVVLCAMLAAVTGLPALLAISASRLRLRAPATGEPDGRWYRWVAFVQRRPVVLGVPAAALLVALALPAAGMRLGLDLGIPTLASTPAGAGYASAAQAFGGSAVAPIYVTACAEVERPLTGDEITAIQGYFARTGPMDEVLSAASVFDTPMPGGLGGLPDTPLGAAADGVLVDDVRAPRCLLGMVQSAHAVDAPQTVELVEKLRDSGQLAAPGVVVGVGGMAAQYTDIASETGRMFLAVVLLVLALSLIYLVVTLRSVVIPVKAIVLNALATAASLGATVAVFQHGYGESVLRFDSVGTIQAFLPVAMFAVLFGLSMDYEVFMVQRVREEYLRCGDNREAVRRAMAAVAPQITIAGLIMIAVFGSLVVADVLELKQIGFGLAVAIAIDITVMRLILVPVLMSVADSWNWWFPFGKRKRGNPANPHLVPDVTDSVAV</sequence>
<evidence type="ECO:0000313" key="8">
    <source>
        <dbReference type="EMBL" id="RBO86842.1"/>
    </source>
</evidence>
<feature type="transmembrane region" description="Helical" evidence="6">
    <location>
        <begin position="629"/>
        <end position="649"/>
    </location>
</feature>
<reference evidence="8 9" key="1">
    <citation type="submission" date="2018-06" db="EMBL/GenBank/DDBJ databases">
        <title>Genomic Encyclopedia of Type Strains, Phase IV (KMG-IV): sequencing the most valuable type-strain genomes for metagenomic binning, comparative biology and taxonomic classification.</title>
        <authorList>
            <person name="Goeker M."/>
        </authorList>
    </citation>
    <scope>NUCLEOTIDE SEQUENCE [LARGE SCALE GENOMIC DNA]</scope>
    <source>
        <strain evidence="8 9">DSM 44599</strain>
    </source>
</reference>
<feature type="transmembrane region" description="Helical" evidence="6">
    <location>
        <begin position="241"/>
        <end position="262"/>
    </location>
</feature>
<evidence type="ECO:0000256" key="5">
    <source>
        <dbReference type="ARBA" id="ARBA00023136"/>
    </source>
</evidence>
<dbReference type="OrthoDB" id="7051771at2"/>
<keyword evidence="4 6" id="KW-1133">Transmembrane helix</keyword>
<proteinExistence type="predicted"/>
<gene>
    <name evidence="8" type="ORF">DFR74_11214</name>
</gene>
<dbReference type="GO" id="GO:0005886">
    <property type="term" value="C:plasma membrane"/>
    <property type="evidence" value="ECO:0007669"/>
    <property type="project" value="UniProtKB-SubCell"/>
</dbReference>
<keyword evidence="5 6" id="KW-0472">Membrane</keyword>
<evidence type="ECO:0000256" key="1">
    <source>
        <dbReference type="ARBA" id="ARBA00004651"/>
    </source>
</evidence>
<feature type="transmembrane region" description="Helical" evidence="6">
    <location>
        <begin position="297"/>
        <end position="316"/>
    </location>
</feature>
<dbReference type="InterPro" id="IPR050545">
    <property type="entry name" value="Mycobact_MmpL"/>
</dbReference>
<evidence type="ECO:0000259" key="7">
    <source>
        <dbReference type="PROSITE" id="PS50156"/>
    </source>
</evidence>